<dbReference type="Pfam" id="PF00171">
    <property type="entry name" value="Aldedh"/>
    <property type="match status" value="1"/>
</dbReference>
<dbReference type="InterPro" id="IPR029510">
    <property type="entry name" value="Ald_DH_CS_GLU"/>
</dbReference>
<evidence type="ECO:0000256" key="1">
    <source>
        <dbReference type="ARBA" id="ARBA00023002"/>
    </source>
</evidence>
<evidence type="ECO:0000256" key="3">
    <source>
        <dbReference type="RuleBase" id="RU003345"/>
    </source>
</evidence>
<dbReference type="Gene3D" id="3.40.605.10">
    <property type="entry name" value="Aldehyde Dehydrogenase, Chain A, domain 1"/>
    <property type="match status" value="1"/>
</dbReference>
<evidence type="ECO:0000313" key="6">
    <source>
        <dbReference type="Proteomes" id="UP001357223"/>
    </source>
</evidence>
<dbReference type="RefSeq" id="WP_338448105.1">
    <property type="nucleotide sequence ID" value="NZ_CP137640.1"/>
</dbReference>
<feature type="domain" description="Aldehyde dehydrogenase" evidence="4">
    <location>
        <begin position="34"/>
        <end position="497"/>
    </location>
</feature>
<dbReference type="InterPro" id="IPR016162">
    <property type="entry name" value="Ald_DH_N"/>
</dbReference>
<dbReference type="PANTHER" id="PTHR11699">
    <property type="entry name" value="ALDEHYDE DEHYDROGENASE-RELATED"/>
    <property type="match status" value="1"/>
</dbReference>
<evidence type="ECO:0000259" key="4">
    <source>
        <dbReference type="Pfam" id="PF00171"/>
    </source>
</evidence>
<sequence length="502" mass="55572">MSSTMNSTYSIDWNALKERLLNREWKMLIGGRLVDSKSGTTYETYSPSTGEFLADIPFAQKEDVELAVEAAKQAFESWKMVPPLERAKILKVLIEEFKKLADEYAVLDAIDGGNPVSAMVSDVELAAAMMEYTVGLVTELKGETIPSSGSNWHLTKREPYGVIGRIIPYNHPIMFAASKIIAPLIAGNTVVLKAPDQCPLSSLLFAELCQEFLPEGVVNIITGDGRTTGDELVRNKDIKRIALIGSVETGKTVLKSSAEVGIKHLSLELGGKNAMIVFPDADLSKAVEGAVRGMNFMWCQGQSCGSTSRLFLHEDIYDEFVSKLINRIKELKIGLPIEPETEMGCLVSQAQYDKVMRYIQLGQEEGAELIHGGGKPEGDKFKDGFFVEPTVFTHVTEEMSIFTDEIFGPVLSIVRWKEKEDVIRQANRLPYGLTASIWTNHFPTAIETVDRIEAGFVWVNGSSRHFIGVPYQGYKNSGIGSEEGLEEILSYTQVKTINFMVE</sequence>
<dbReference type="EMBL" id="CP137640">
    <property type="protein sequence ID" value="WVX79172.1"/>
    <property type="molecule type" value="Genomic_DNA"/>
</dbReference>
<keyword evidence="1 3" id="KW-0560">Oxidoreductase</keyword>
<evidence type="ECO:0000256" key="2">
    <source>
        <dbReference type="PROSITE-ProRule" id="PRU10007"/>
    </source>
</evidence>
<dbReference type="InterPro" id="IPR016161">
    <property type="entry name" value="Ald_DH/histidinol_DH"/>
</dbReference>
<proteinExistence type="inferred from homology"/>
<reference evidence="5 6" key="1">
    <citation type="submission" date="2023-10" db="EMBL/GenBank/DDBJ databases">
        <title>Niallia locisalis sp.nov. isolated from a salt pond sample.</title>
        <authorList>
            <person name="Li X.-J."/>
            <person name="Dong L."/>
        </authorList>
    </citation>
    <scope>NUCLEOTIDE SEQUENCE [LARGE SCALE GENOMIC DNA]</scope>
    <source>
        <strain evidence="5 6">DSM 29761</strain>
    </source>
</reference>
<accession>A0ABZ2C6Q2</accession>
<keyword evidence="6" id="KW-1185">Reference proteome</keyword>
<protein>
    <submittedName>
        <fullName evidence="5">Aldehyde dehydrogenase family protein</fullName>
    </submittedName>
</protein>
<name>A0ABZ2C6Q2_9BACI</name>
<dbReference type="PROSITE" id="PS00687">
    <property type="entry name" value="ALDEHYDE_DEHYDR_GLU"/>
    <property type="match status" value="1"/>
</dbReference>
<dbReference type="InterPro" id="IPR015590">
    <property type="entry name" value="Aldehyde_DH_dom"/>
</dbReference>
<dbReference type="Gene3D" id="3.40.309.10">
    <property type="entry name" value="Aldehyde Dehydrogenase, Chain A, domain 2"/>
    <property type="match status" value="1"/>
</dbReference>
<dbReference type="InterPro" id="IPR016163">
    <property type="entry name" value="Ald_DH_C"/>
</dbReference>
<organism evidence="5 6">
    <name type="scientific">Niallia oryzisoli</name>
    <dbReference type="NCBI Taxonomy" id="1737571"/>
    <lineage>
        <taxon>Bacteria</taxon>
        <taxon>Bacillati</taxon>
        <taxon>Bacillota</taxon>
        <taxon>Bacilli</taxon>
        <taxon>Bacillales</taxon>
        <taxon>Bacillaceae</taxon>
        <taxon>Niallia</taxon>
    </lineage>
</organism>
<evidence type="ECO:0000313" key="5">
    <source>
        <dbReference type="EMBL" id="WVX79172.1"/>
    </source>
</evidence>
<dbReference type="Proteomes" id="UP001357223">
    <property type="component" value="Chromosome"/>
</dbReference>
<gene>
    <name evidence="5" type="ORF">R4Z09_17890</name>
</gene>
<comment type="similarity">
    <text evidence="3">Belongs to the aldehyde dehydrogenase family.</text>
</comment>
<dbReference type="SUPFAM" id="SSF53720">
    <property type="entry name" value="ALDH-like"/>
    <property type="match status" value="1"/>
</dbReference>
<feature type="active site" evidence="2">
    <location>
        <position position="268"/>
    </location>
</feature>